<feature type="transmembrane region" description="Helical" evidence="6">
    <location>
        <begin position="97"/>
        <end position="118"/>
    </location>
</feature>
<feature type="transmembrane region" description="Helical" evidence="6">
    <location>
        <begin position="197"/>
        <end position="216"/>
    </location>
</feature>
<keyword evidence="2" id="KW-1003">Cell membrane</keyword>
<keyword evidence="5 6" id="KW-0472">Membrane</keyword>
<dbReference type="RefSeq" id="WP_191592903.1">
    <property type="nucleotide sequence ID" value="NZ_JACYFC010000001.1"/>
</dbReference>
<feature type="transmembrane region" description="Helical" evidence="6">
    <location>
        <begin position="12"/>
        <end position="29"/>
    </location>
</feature>
<dbReference type="EMBL" id="JACYFC010000001">
    <property type="protein sequence ID" value="MBD5769501.1"/>
    <property type="molecule type" value="Genomic_DNA"/>
</dbReference>
<dbReference type="InterPro" id="IPR016174">
    <property type="entry name" value="Di-haem_cyt_TM"/>
</dbReference>
<comment type="subcellular location">
    <subcellularLocation>
        <location evidence="1">Cell membrane</location>
        <topology evidence="1">Multi-pass membrane protein</topology>
    </subcellularLocation>
</comment>
<organism evidence="8 9">
    <name type="scientific">Marinomonas colpomeniae</name>
    <dbReference type="NCBI Taxonomy" id="2774408"/>
    <lineage>
        <taxon>Bacteria</taxon>
        <taxon>Pseudomonadati</taxon>
        <taxon>Pseudomonadota</taxon>
        <taxon>Gammaproteobacteria</taxon>
        <taxon>Oceanospirillales</taxon>
        <taxon>Oceanospirillaceae</taxon>
        <taxon>Marinomonas</taxon>
    </lineage>
</organism>
<evidence type="ECO:0000313" key="8">
    <source>
        <dbReference type="EMBL" id="MBD5769501.1"/>
    </source>
</evidence>
<dbReference type="Proteomes" id="UP000604161">
    <property type="component" value="Unassembled WGS sequence"/>
</dbReference>
<evidence type="ECO:0000256" key="4">
    <source>
        <dbReference type="ARBA" id="ARBA00022989"/>
    </source>
</evidence>
<feature type="domain" description="Cytochrome b561 bacterial/Ni-hydrogenase" evidence="7">
    <location>
        <begin position="6"/>
        <end position="181"/>
    </location>
</feature>
<evidence type="ECO:0000256" key="1">
    <source>
        <dbReference type="ARBA" id="ARBA00004651"/>
    </source>
</evidence>
<keyword evidence="3 6" id="KW-0812">Transmembrane</keyword>
<accession>A0ABR8NTX5</accession>
<comment type="caution">
    <text evidence="8">The sequence shown here is derived from an EMBL/GenBank/DDBJ whole genome shotgun (WGS) entry which is preliminary data.</text>
</comment>
<gene>
    <name evidence="8" type="ORF">IF202_00415</name>
</gene>
<dbReference type="SUPFAM" id="SSF81342">
    <property type="entry name" value="Transmembrane di-heme cytochromes"/>
    <property type="match status" value="1"/>
</dbReference>
<keyword evidence="9" id="KW-1185">Reference proteome</keyword>
<sequence length="218" mass="24980">MKSILVWDCPVRISHWLMVLLFTGLILTGKSNDDYMQYHFYMGYGLSAVIFFRILYGFFGSRYALFQQFIRSPKHTLNYIKSFLSGRPKPYLGHNPLGALMTVALLLVLSAQWVTGLFNSDDVFWYGPFNSLVSEDVIRQLTYVHGLLPDWLLGLVGVHIVAVLYHEICLKEGLINSMVHGRKAHDTRATDIKTPRWGVIFSLLMGLSWLAALWMMDI</sequence>
<evidence type="ECO:0000256" key="2">
    <source>
        <dbReference type="ARBA" id="ARBA00022475"/>
    </source>
</evidence>
<evidence type="ECO:0000259" key="7">
    <source>
        <dbReference type="Pfam" id="PF01292"/>
    </source>
</evidence>
<reference evidence="8 9" key="1">
    <citation type="submission" date="2020-09" db="EMBL/GenBank/DDBJ databases">
        <title>Marinomonas sp. nov., isolated from the cysticercosis algae of Qingdao, China.</title>
        <authorList>
            <person name="Sun X."/>
        </authorList>
    </citation>
    <scope>NUCLEOTIDE SEQUENCE [LARGE SCALE GENOMIC DNA]</scope>
    <source>
        <strain evidence="8 9">SM2066</strain>
    </source>
</reference>
<dbReference type="Pfam" id="PF01292">
    <property type="entry name" value="Ni_hydr_CYTB"/>
    <property type="match status" value="1"/>
</dbReference>
<feature type="transmembrane region" description="Helical" evidence="6">
    <location>
        <begin position="41"/>
        <end position="65"/>
    </location>
</feature>
<dbReference type="Gene3D" id="1.20.950.20">
    <property type="entry name" value="Transmembrane di-heme cytochromes, Chain C"/>
    <property type="match status" value="1"/>
</dbReference>
<name>A0ABR8NTX5_9GAMM</name>
<feature type="transmembrane region" description="Helical" evidence="6">
    <location>
        <begin position="151"/>
        <end position="170"/>
    </location>
</feature>
<evidence type="ECO:0000256" key="3">
    <source>
        <dbReference type="ARBA" id="ARBA00022692"/>
    </source>
</evidence>
<dbReference type="InterPro" id="IPR011577">
    <property type="entry name" value="Cyt_b561_bac/Ni-Hgenase"/>
</dbReference>
<proteinExistence type="predicted"/>
<evidence type="ECO:0000256" key="5">
    <source>
        <dbReference type="ARBA" id="ARBA00023136"/>
    </source>
</evidence>
<evidence type="ECO:0000256" key="6">
    <source>
        <dbReference type="SAM" id="Phobius"/>
    </source>
</evidence>
<keyword evidence="4 6" id="KW-1133">Transmembrane helix</keyword>
<dbReference type="PANTHER" id="PTHR30485">
    <property type="entry name" value="NI/FE-HYDROGENASE 1 B-TYPE CYTOCHROME SUBUNIT"/>
    <property type="match status" value="1"/>
</dbReference>
<dbReference type="PANTHER" id="PTHR30485:SF2">
    <property type="entry name" value="BLL0597 PROTEIN"/>
    <property type="match status" value="1"/>
</dbReference>
<dbReference type="InterPro" id="IPR051542">
    <property type="entry name" value="Hydrogenase_cytochrome"/>
</dbReference>
<protein>
    <submittedName>
        <fullName evidence="8">Cytochrome b/b6 domain-containing protein</fullName>
    </submittedName>
</protein>
<evidence type="ECO:0000313" key="9">
    <source>
        <dbReference type="Proteomes" id="UP000604161"/>
    </source>
</evidence>